<keyword evidence="3" id="KW-0812">Transmembrane</keyword>
<name>A0A7V8FYB3_9BURK</name>
<keyword evidence="3" id="KW-1133">Transmembrane helix</keyword>
<evidence type="ECO:0000313" key="6">
    <source>
        <dbReference type="EMBL" id="KAF1045581.1"/>
    </source>
</evidence>
<dbReference type="Pfam" id="PF01223">
    <property type="entry name" value="Endonuclease_NS"/>
    <property type="match status" value="1"/>
</dbReference>
<dbReference type="SUPFAM" id="SSF54060">
    <property type="entry name" value="His-Me finger endonucleases"/>
    <property type="match status" value="1"/>
</dbReference>
<evidence type="ECO:0000256" key="3">
    <source>
        <dbReference type="SAM" id="Phobius"/>
    </source>
</evidence>
<feature type="active site" description="Proton acceptor" evidence="1">
    <location>
        <position position="156"/>
    </location>
</feature>
<protein>
    <submittedName>
        <fullName evidence="6">Nuclease</fullName>
    </submittedName>
</protein>
<accession>A0A7V8FYB3</accession>
<evidence type="ECO:0000256" key="2">
    <source>
        <dbReference type="PIRSR" id="PIRSR640255-2"/>
    </source>
</evidence>
<dbReference type="InterPro" id="IPR040255">
    <property type="entry name" value="Non-specific_endonuclease"/>
</dbReference>
<keyword evidence="3" id="KW-0472">Membrane</keyword>
<evidence type="ECO:0000259" key="4">
    <source>
        <dbReference type="SMART" id="SM00477"/>
    </source>
</evidence>
<evidence type="ECO:0000259" key="5">
    <source>
        <dbReference type="SMART" id="SM00892"/>
    </source>
</evidence>
<evidence type="ECO:0000313" key="7">
    <source>
        <dbReference type="Proteomes" id="UP000462435"/>
    </source>
</evidence>
<dbReference type="SMART" id="SM00477">
    <property type="entry name" value="NUC"/>
    <property type="match status" value="1"/>
</dbReference>
<gene>
    <name evidence="6" type="primary">nucA</name>
    <name evidence="6" type="ORF">GAK35_01323</name>
</gene>
<dbReference type="Proteomes" id="UP000462435">
    <property type="component" value="Unassembled WGS sequence"/>
</dbReference>
<feature type="domain" description="DNA/RNA non-specific endonuclease/pyrophosphatase/phosphodiesterase" evidence="5">
    <location>
        <begin position="91"/>
        <end position="272"/>
    </location>
</feature>
<keyword evidence="2" id="KW-0479">Metal-binding</keyword>
<dbReference type="InterPro" id="IPR001604">
    <property type="entry name" value="Endo_G_ENPP1-like_dom"/>
</dbReference>
<feature type="transmembrane region" description="Helical" evidence="3">
    <location>
        <begin position="7"/>
        <end position="26"/>
    </location>
</feature>
<dbReference type="InterPro" id="IPR020821">
    <property type="entry name" value="ENPP1-3/EXOG-like_nuc-like"/>
</dbReference>
<comment type="caution">
    <text evidence="6">The sequence shown here is derived from an EMBL/GenBank/DDBJ whole genome shotgun (WGS) entry which is preliminary data.</text>
</comment>
<dbReference type="Gene3D" id="3.40.570.10">
    <property type="entry name" value="Extracellular Endonuclease, subunit A"/>
    <property type="match status" value="1"/>
</dbReference>
<sequence>MSTLQRFLISFISTTTVVFGIASWVLNPQLVETLRNSSYLAQGNTPGEDRVTTTTPVEPVRTASRFARCPQFFPGEQAPQLPAGDGLRELCFNAFAILYNGQTKTPLVVVERLNRATLLKAHHQQRTDKFYPEARLPRVERAELNDYKGSGYARGHMAPAADMATPEAMAQSFSLANMVPQNQVHNAGAWSKIEQDTRRYAMRARGDVFVYTGPLFDARPSTVGRGHVAVPSHLFKLVYDASTGKSWAHVQANRADTRAGPPIGYADFVRRTGLQLLLPAGAGK</sequence>
<proteinExistence type="predicted"/>
<dbReference type="GO" id="GO:0004519">
    <property type="term" value="F:endonuclease activity"/>
    <property type="evidence" value="ECO:0007669"/>
    <property type="project" value="TreeGrafter"/>
</dbReference>
<reference evidence="7" key="1">
    <citation type="journal article" date="2020" name="MBio">
        <title>Horizontal gene transfer to a defensive symbiont with a reduced genome amongst a multipartite beetle microbiome.</title>
        <authorList>
            <person name="Waterworth S.C."/>
            <person name="Florez L.V."/>
            <person name="Rees E.R."/>
            <person name="Hertweck C."/>
            <person name="Kaltenpoth M."/>
            <person name="Kwan J.C."/>
        </authorList>
    </citation>
    <scope>NUCLEOTIDE SEQUENCE [LARGE SCALE GENOMIC DNA]</scope>
</reference>
<feature type="binding site" evidence="2">
    <location>
        <position position="186"/>
    </location>
    <ligand>
        <name>Mg(2+)</name>
        <dbReference type="ChEBI" id="CHEBI:18420"/>
        <note>catalytic</note>
    </ligand>
</feature>
<dbReference type="GO" id="GO:0003676">
    <property type="term" value="F:nucleic acid binding"/>
    <property type="evidence" value="ECO:0007669"/>
    <property type="project" value="InterPro"/>
</dbReference>
<dbReference type="PANTHER" id="PTHR13966:SF5">
    <property type="entry name" value="ENDONUCLEASE G, MITOCHONDRIAL"/>
    <property type="match status" value="1"/>
</dbReference>
<feature type="domain" description="ENPP1-3/EXOG-like endonuclease/phosphodiesterase" evidence="4">
    <location>
        <begin position="92"/>
        <end position="280"/>
    </location>
</feature>
<dbReference type="SMART" id="SM00892">
    <property type="entry name" value="Endonuclease_NS"/>
    <property type="match status" value="1"/>
</dbReference>
<dbReference type="GO" id="GO:0046872">
    <property type="term" value="F:metal ion binding"/>
    <property type="evidence" value="ECO:0007669"/>
    <property type="project" value="UniProtKB-KW"/>
</dbReference>
<evidence type="ECO:0000256" key="1">
    <source>
        <dbReference type="PIRSR" id="PIRSR640255-1"/>
    </source>
</evidence>
<dbReference type="InterPro" id="IPR044929">
    <property type="entry name" value="DNA/RNA_non-sp_Endonuclease_sf"/>
</dbReference>
<organism evidence="6 7">
    <name type="scientific">Herbaspirillum frisingense</name>
    <dbReference type="NCBI Taxonomy" id="92645"/>
    <lineage>
        <taxon>Bacteria</taxon>
        <taxon>Pseudomonadati</taxon>
        <taxon>Pseudomonadota</taxon>
        <taxon>Betaproteobacteria</taxon>
        <taxon>Burkholderiales</taxon>
        <taxon>Oxalobacteraceae</taxon>
        <taxon>Herbaspirillum</taxon>
    </lineage>
</organism>
<dbReference type="PANTHER" id="PTHR13966">
    <property type="entry name" value="ENDONUCLEASE RELATED"/>
    <property type="match status" value="1"/>
</dbReference>
<dbReference type="EMBL" id="WNDX01000029">
    <property type="protein sequence ID" value="KAF1045581.1"/>
    <property type="molecule type" value="Genomic_DNA"/>
</dbReference>
<dbReference type="GO" id="GO:0016787">
    <property type="term" value="F:hydrolase activity"/>
    <property type="evidence" value="ECO:0007669"/>
    <property type="project" value="InterPro"/>
</dbReference>
<dbReference type="AlphaFoldDB" id="A0A7V8FYB3"/>
<dbReference type="InterPro" id="IPR044925">
    <property type="entry name" value="His-Me_finger_sf"/>
</dbReference>